<evidence type="ECO:0000313" key="5">
    <source>
        <dbReference type="Proteomes" id="UP001140217"/>
    </source>
</evidence>
<feature type="compositionally biased region" description="Basic and acidic residues" evidence="2">
    <location>
        <begin position="187"/>
        <end position="222"/>
    </location>
</feature>
<dbReference type="PANTHER" id="PTHR10281:SF76">
    <property type="entry name" value="CALCUTTA CUP-RELATED"/>
    <property type="match status" value="1"/>
</dbReference>
<protein>
    <submittedName>
        <fullName evidence="4">Dihydrodipicolinate synthase</fullName>
    </submittedName>
</protein>
<dbReference type="InterPro" id="IPR050577">
    <property type="entry name" value="MAPR/NEUFC/NENF-like"/>
</dbReference>
<dbReference type="Gene3D" id="3.10.120.10">
    <property type="entry name" value="Cytochrome b5-like heme/steroid binding domain"/>
    <property type="match status" value="1"/>
</dbReference>
<dbReference type="PANTHER" id="PTHR10281">
    <property type="entry name" value="MEMBRANE-ASSOCIATED PROGESTERONE RECEPTOR COMPONENT-RELATED"/>
    <property type="match status" value="1"/>
</dbReference>
<dbReference type="GO" id="GO:0020037">
    <property type="term" value="F:heme binding"/>
    <property type="evidence" value="ECO:0007669"/>
    <property type="project" value="UniProtKB-ARBA"/>
</dbReference>
<sequence length="222" mass="24058">MDQDTVKAAVTSVPQQAASLLERVGQYLPLDVTNKVHVGLAGLVVFFVVRSVVSALSRSGPERFAMEGVRKVVPPKRDFAHKELAEYDGRDEATPLYIAVKGIVYDVSSNREFYGPGGPYANFAGRDASRGLALSSFDKDVVTSPDEPIDDLGDLDKSEQASLDEWAEFFAGKYTPIGRLVGPTAPRKTDEKKGEEKPADEAKPADDEKPAAETDPATKKDQ</sequence>
<name>A0A9W8HMZ2_9FUNG</name>
<proteinExistence type="inferred from homology"/>
<evidence type="ECO:0000313" key="4">
    <source>
        <dbReference type="EMBL" id="KAJ2785228.1"/>
    </source>
</evidence>
<feature type="domain" description="Cytochrome b5 heme-binding" evidence="3">
    <location>
        <begin position="79"/>
        <end position="181"/>
    </location>
</feature>
<dbReference type="InterPro" id="IPR036400">
    <property type="entry name" value="Cyt_B5-like_heme/steroid_sf"/>
</dbReference>
<organism evidence="4 5">
    <name type="scientific">Coemansia javaensis</name>
    <dbReference type="NCBI Taxonomy" id="2761396"/>
    <lineage>
        <taxon>Eukaryota</taxon>
        <taxon>Fungi</taxon>
        <taxon>Fungi incertae sedis</taxon>
        <taxon>Zoopagomycota</taxon>
        <taxon>Kickxellomycotina</taxon>
        <taxon>Kickxellomycetes</taxon>
        <taxon>Kickxellales</taxon>
        <taxon>Kickxellaceae</taxon>
        <taxon>Coemansia</taxon>
    </lineage>
</organism>
<dbReference type="OrthoDB" id="547796at2759"/>
<dbReference type="Pfam" id="PF00173">
    <property type="entry name" value="Cyt-b5"/>
    <property type="match status" value="1"/>
</dbReference>
<comment type="caution">
    <text evidence="4">The sequence shown here is derived from an EMBL/GenBank/DDBJ whole genome shotgun (WGS) entry which is preliminary data.</text>
</comment>
<evidence type="ECO:0000256" key="1">
    <source>
        <dbReference type="ARBA" id="ARBA00038357"/>
    </source>
</evidence>
<gene>
    <name evidence="4" type="primary">DAP1_1</name>
    <name evidence="4" type="ORF">H4R18_000679</name>
</gene>
<comment type="similarity">
    <text evidence="1">Belongs to the cytochrome b5 family. MAPR subfamily.</text>
</comment>
<evidence type="ECO:0000259" key="3">
    <source>
        <dbReference type="SMART" id="SM01117"/>
    </source>
</evidence>
<reference evidence="4" key="1">
    <citation type="submission" date="2022-07" db="EMBL/GenBank/DDBJ databases">
        <title>Phylogenomic reconstructions and comparative analyses of Kickxellomycotina fungi.</title>
        <authorList>
            <person name="Reynolds N.K."/>
            <person name="Stajich J.E."/>
            <person name="Barry K."/>
            <person name="Grigoriev I.V."/>
            <person name="Crous P."/>
            <person name="Smith M.E."/>
        </authorList>
    </citation>
    <scope>NUCLEOTIDE SEQUENCE</scope>
    <source>
        <strain evidence="4">NBRC 105414</strain>
    </source>
</reference>
<keyword evidence="5" id="KW-1185">Reference proteome</keyword>
<accession>A0A9W8HMZ2</accession>
<feature type="region of interest" description="Disordered" evidence="2">
    <location>
        <begin position="177"/>
        <end position="222"/>
    </location>
</feature>
<dbReference type="SUPFAM" id="SSF55856">
    <property type="entry name" value="Cytochrome b5-like heme/steroid binding domain"/>
    <property type="match status" value="1"/>
</dbReference>
<dbReference type="AlphaFoldDB" id="A0A9W8HMZ2"/>
<dbReference type="GO" id="GO:0012505">
    <property type="term" value="C:endomembrane system"/>
    <property type="evidence" value="ECO:0007669"/>
    <property type="project" value="TreeGrafter"/>
</dbReference>
<dbReference type="EMBL" id="JANBUL010000014">
    <property type="protein sequence ID" value="KAJ2785228.1"/>
    <property type="molecule type" value="Genomic_DNA"/>
</dbReference>
<dbReference type="SMART" id="SM01117">
    <property type="entry name" value="Cyt-b5"/>
    <property type="match status" value="1"/>
</dbReference>
<evidence type="ECO:0000256" key="2">
    <source>
        <dbReference type="SAM" id="MobiDB-lite"/>
    </source>
</evidence>
<dbReference type="GO" id="GO:0016020">
    <property type="term" value="C:membrane"/>
    <property type="evidence" value="ECO:0007669"/>
    <property type="project" value="TreeGrafter"/>
</dbReference>
<dbReference type="Proteomes" id="UP001140217">
    <property type="component" value="Unassembled WGS sequence"/>
</dbReference>
<dbReference type="InterPro" id="IPR001199">
    <property type="entry name" value="Cyt_B5-like_heme/steroid-bd"/>
</dbReference>
<dbReference type="FunFam" id="3.10.120.10:FF:000003">
    <property type="entry name" value="membrane-associated progesterone receptor component 1"/>
    <property type="match status" value="1"/>
</dbReference>